<proteinExistence type="inferred from homology"/>
<evidence type="ECO:0000256" key="3">
    <source>
        <dbReference type="ARBA" id="ARBA00022490"/>
    </source>
</evidence>
<evidence type="ECO:0000256" key="7">
    <source>
        <dbReference type="SAM" id="MobiDB-lite"/>
    </source>
</evidence>
<dbReference type="PROSITE" id="PS50988">
    <property type="entry name" value="TROVE"/>
    <property type="match status" value="1"/>
</dbReference>
<comment type="caution">
    <text evidence="9">The sequence shown here is derived from an EMBL/GenBank/DDBJ whole genome shotgun (WGS) entry which is preliminary data.</text>
</comment>
<evidence type="ECO:0000256" key="4">
    <source>
        <dbReference type="ARBA" id="ARBA00022723"/>
    </source>
</evidence>
<reference evidence="9 10" key="1">
    <citation type="submission" date="2018-10" db="EMBL/GenBank/DDBJ databases">
        <authorList>
            <consortium name="IHU Genomes"/>
        </authorList>
    </citation>
    <scope>NUCLEOTIDE SEQUENCE [LARGE SCALE GENOMIC DNA]</scope>
    <source>
        <strain evidence="9 10">A1</strain>
    </source>
</reference>
<comment type="similarity">
    <text evidence="2">Belongs to the Ro 60 kDa family.</text>
</comment>
<evidence type="ECO:0000256" key="6">
    <source>
        <dbReference type="ARBA" id="ARBA00023274"/>
    </source>
</evidence>
<dbReference type="SUPFAM" id="SSF140864">
    <property type="entry name" value="TROVE domain-like"/>
    <property type="match status" value="2"/>
</dbReference>
<dbReference type="InterPro" id="IPR037214">
    <property type="entry name" value="TROVE_dom_sf"/>
</dbReference>
<comment type="subcellular location">
    <subcellularLocation>
        <location evidence="1">Cytoplasm</location>
    </subcellularLocation>
</comment>
<evidence type="ECO:0000313" key="9">
    <source>
        <dbReference type="EMBL" id="VBB18575.1"/>
    </source>
</evidence>
<keyword evidence="10" id="KW-1185">Reference proteome</keyword>
<dbReference type="InterPro" id="IPR036465">
    <property type="entry name" value="vWFA_dom_sf"/>
</dbReference>
<evidence type="ECO:0000256" key="2">
    <source>
        <dbReference type="ARBA" id="ARBA00007814"/>
    </source>
</evidence>
<dbReference type="PANTHER" id="PTHR14202">
    <property type="entry name" value="60 KDA RIBONUCLEOPROTEIN SSA/RO"/>
    <property type="match status" value="1"/>
</dbReference>
<evidence type="ECO:0000256" key="1">
    <source>
        <dbReference type="ARBA" id="ARBA00004496"/>
    </source>
</evidence>
<dbReference type="PANTHER" id="PTHR14202:SF0">
    <property type="entry name" value="RNA-BINDING PROTEIN RO60"/>
    <property type="match status" value="1"/>
</dbReference>
<accession>A0A5K0UA15</accession>
<feature type="region of interest" description="Disordered" evidence="7">
    <location>
        <begin position="244"/>
        <end position="264"/>
    </location>
</feature>
<keyword evidence="3" id="KW-0963">Cytoplasm</keyword>
<feature type="domain" description="TROVE" evidence="8">
    <location>
        <begin position="76"/>
        <end position="593"/>
    </location>
</feature>
<feature type="non-terminal residue" evidence="9">
    <location>
        <position position="1"/>
    </location>
</feature>
<dbReference type="InterPro" id="IPR008858">
    <property type="entry name" value="TROVE_dom"/>
</dbReference>
<dbReference type="Gene3D" id="3.40.50.410">
    <property type="entry name" value="von Willebrand factor, type A domain"/>
    <property type="match status" value="1"/>
</dbReference>
<gene>
    <name evidence="9" type="ORF">YASMINEVIRUS_1038</name>
</gene>
<keyword evidence="4" id="KW-0479">Metal-binding</keyword>
<dbReference type="Proteomes" id="UP000594342">
    <property type="component" value="Unassembled WGS sequence"/>
</dbReference>
<sequence length="863" mass="93797">LKLITFYRSKSQSDDHIFPQQEQETMSTYANVASRTIHNSRKAVPSASSKKSVVLASAQQAPRLVADQKETAEVVAPNHNGGVSYDIGKTFDVAVLKKDGATANKCLVALIERMATLGTCDMRCDISATKMTEDARKAFYKFCAYNLDLVVSTIKSVYETDRAPKVSHVIYLIALLTSATDQDAGNAKQAVDLRTKGYTLVPMFRITTHMFEWIHTHITLCSVNGHASDDAKIEEAPGLVVRGRASKSSSKGRKAKKAEPKLERMGGTGAGFRRAVETWYLNLCSTPENAMKLAVQIAKYYNRHNFTHDDVLSLIHIKMTTRVKCACRTKAVCKCPAPKPTELKNVIPVAGQIPLAYAVGGLANATKILLDGVERLSANGGDPERDVDTLCALKVFAFFCAVEKAKKEDTSDDEVCELIRKFRLTREMVSNTKLNSLPVLNALTQKARCTPREIAIAHRAVLLEALPLHTLINTLFADPEDAKEAKIPAEIQIGMPITALVRNINNLTGAGLFSQASNPRAQEMVQAVAKHIADPAVLSAGHVHPINLFNARAVYARGKGFRGDKTWDPVPLLETALLDATEKAFKGLKGLDCSIAFLMDASGSMSQAGSAPGMPCLTALDIGALLIMTFYRALINNAEASGKPIPNYSVGYFGGSGPSRDRNRAVNKMITDRELTERSSSFKDATDKFHPKVTFDDVKKALGNGEHLGMTDVGSAFWSLISRLKGAIDDLKDEVTSLENTTVFQLPGFAELLLLVTDNDVNSGDQPMDVLNLYWDLVRQAFVLLPFDKDGTKTDPATLFSKYVPRLVVVATQGTASTVGDVRDSRILNVSGFDSSAPAVIDAFVRRGESTSAPAEDDEGDDE</sequence>
<dbReference type="InterPro" id="IPR040322">
    <property type="entry name" value="TROVE2"/>
</dbReference>
<dbReference type="GO" id="GO:1990904">
    <property type="term" value="C:ribonucleoprotein complex"/>
    <property type="evidence" value="ECO:0007669"/>
    <property type="project" value="UniProtKB-KW"/>
</dbReference>
<dbReference type="GO" id="GO:0046872">
    <property type="term" value="F:metal ion binding"/>
    <property type="evidence" value="ECO:0007669"/>
    <property type="project" value="UniProtKB-KW"/>
</dbReference>
<evidence type="ECO:0000256" key="5">
    <source>
        <dbReference type="ARBA" id="ARBA00022884"/>
    </source>
</evidence>
<protein>
    <recommendedName>
        <fullName evidence="8">TROVE domain-containing protein</fullName>
    </recommendedName>
</protein>
<dbReference type="GO" id="GO:0003723">
    <property type="term" value="F:RNA binding"/>
    <property type="evidence" value="ECO:0007669"/>
    <property type="project" value="UniProtKB-KW"/>
</dbReference>
<evidence type="ECO:0000259" key="8">
    <source>
        <dbReference type="PROSITE" id="PS50988"/>
    </source>
</evidence>
<keyword evidence="5" id="KW-0694">RNA-binding</keyword>
<dbReference type="EMBL" id="UPSH01000001">
    <property type="protein sequence ID" value="VBB18575.1"/>
    <property type="molecule type" value="Genomic_DNA"/>
</dbReference>
<name>A0A5K0UA15_9VIRU</name>
<evidence type="ECO:0000313" key="10">
    <source>
        <dbReference type="Proteomes" id="UP000594342"/>
    </source>
</evidence>
<keyword evidence="6" id="KW-0687">Ribonucleoprotein</keyword>
<organism evidence="9 10">
    <name type="scientific">Yasminevirus sp. GU-2018</name>
    <dbReference type="NCBI Taxonomy" id="2420051"/>
    <lineage>
        <taxon>Viruses</taxon>
        <taxon>Varidnaviria</taxon>
        <taxon>Bamfordvirae</taxon>
        <taxon>Nucleocytoviricota</taxon>
        <taxon>Megaviricetes</taxon>
        <taxon>Imitervirales</taxon>
        <taxon>Mimiviridae</taxon>
        <taxon>Klosneuvirinae</taxon>
        <taxon>Yasminevirus</taxon>
        <taxon>Yasminevirus saudimassiliense</taxon>
    </lineage>
</organism>